<keyword evidence="6" id="KW-1185">Reference proteome</keyword>
<comment type="subcellular location">
    <subcellularLocation>
        <location evidence="1">Cytoplasm</location>
    </subcellularLocation>
</comment>
<gene>
    <name evidence="5" type="ORF">BJ969_005200</name>
</gene>
<dbReference type="EMBL" id="JACHIV010000001">
    <property type="protein sequence ID" value="MBB5072112.1"/>
    <property type="molecule type" value="Genomic_DNA"/>
</dbReference>
<evidence type="ECO:0000313" key="6">
    <source>
        <dbReference type="Proteomes" id="UP000580474"/>
    </source>
</evidence>
<dbReference type="InterPro" id="IPR025734">
    <property type="entry name" value="EspG"/>
</dbReference>
<evidence type="ECO:0008006" key="7">
    <source>
        <dbReference type="Google" id="ProtNLM"/>
    </source>
</evidence>
<reference evidence="5 6" key="1">
    <citation type="submission" date="2020-08" db="EMBL/GenBank/DDBJ databases">
        <title>Sequencing the genomes of 1000 actinobacteria strains.</title>
        <authorList>
            <person name="Klenk H.-P."/>
        </authorList>
    </citation>
    <scope>NUCLEOTIDE SEQUENCE [LARGE SCALE GENOMIC DNA]</scope>
    <source>
        <strain evidence="5 6">DSM 45582</strain>
    </source>
</reference>
<evidence type="ECO:0000313" key="5">
    <source>
        <dbReference type="EMBL" id="MBB5072112.1"/>
    </source>
</evidence>
<name>A0A840NSH9_9PSEU</name>
<evidence type="ECO:0000256" key="3">
    <source>
        <dbReference type="ARBA" id="ARBA00022490"/>
    </source>
</evidence>
<evidence type="ECO:0000256" key="4">
    <source>
        <dbReference type="ARBA" id="ARBA00023186"/>
    </source>
</evidence>
<keyword evidence="3" id="KW-0963">Cytoplasm</keyword>
<organism evidence="5 6">
    <name type="scientific">Saccharopolyspora gloriosae</name>
    <dbReference type="NCBI Taxonomy" id="455344"/>
    <lineage>
        <taxon>Bacteria</taxon>
        <taxon>Bacillati</taxon>
        <taxon>Actinomycetota</taxon>
        <taxon>Actinomycetes</taxon>
        <taxon>Pseudonocardiales</taxon>
        <taxon>Pseudonocardiaceae</taxon>
        <taxon>Saccharopolyspora</taxon>
    </lineage>
</organism>
<proteinExistence type="inferred from homology"/>
<evidence type="ECO:0000256" key="1">
    <source>
        <dbReference type="ARBA" id="ARBA00004496"/>
    </source>
</evidence>
<protein>
    <recommendedName>
        <fullName evidence="7">ESAT-6 protein secretion system EspG family protein</fullName>
    </recommendedName>
</protein>
<sequence>MAFKLDVDRLEFAVLAGWAGLKRLPPVVQFSHYGTPVQDINAELDAADARCRQRGLVNRANQVSDEVWDLIGIYPTTAVEYDLRFSAKKGTELRAAMSQSGQVAVRTVMHGDRYVLERVRAEDTVPALASVLPEHPPLKMKPVNVDLTEMRAVMADVQKKGQTDPRAIEQGLRTRGIDVTGFRKATELLDGTKLGAGQIGVTVWNAQRKEFRGDHTVQVVDVEGGRVSIYNSGNQRMVAGADIGTFRRVLGDLTTAAQRRSTW</sequence>
<dbReference type="Proteomes" id="UP000580474">
    <property type="component" value="Unassembled WGS sequence"/>
</dbReference>
<evidence type="ECO:0000256" key="2">
    <source>
        <dbReference type="ARBA" id="ARBA00006411"/>
    </source>
</evidence>
<comment type="similarity">
    <text evidence="2">Belongs to the EspG family.</text>
</comment>
<comment type="caution">
    <text evidence="5">The sequence shown here is derived from an EMBL/GenBank/DDBJ whole genome shotgun (WGS) entry which is preliminary data.</text>
</comment>
<dbReference type="Pfam" id="PF14011">
    <property type="entry name" value="ESX-1_EspG"/>
    <property type="match status" value="1"/>
</dbReference>
<dbReference type="AlphaFoldDB" id="A0A840NSH9"/>
<keyword evidence="4" id="KW-0143">Chaperone</keyword>
<dbReference type="RefSeq" id="WP_184483223.1">
    <property type="nucleotide sequence ID" value="NZ_JACHIV010000001.1"/>
</dbReference>
<accession>A0A840NSH9</accession>